<dbReference type="SUPFAM" id="SSF56300">
    <property type="entry name" value="Metallo-dependent phosphatases"/>
    <property type="match status" value="1"/>
</dbReference>
<dbReference type="PANTHER" id="PTHR31302:SF0">
    <property type="entry name" value="TRANSMEMBRANE PROTEIN WITH METALLOPHOSPHOESTERASE DOMAIN"/>
    <property type="match status" value="1"/>
</dbReference>
<feature type="transmembrane region" description="Helical" evidence="1">
    <location>
        <begin position="114"/>
        <end position="135"/>
    </location>
</feature>
<accession>A0A806KKV2</accession>
<evidence type="ECO:0000313" key="3">
    <source>
        <dbReference type="EMBL" id="AGS53810.1"/>
    </source>
</evidence>
<dbReference type="CDD" id="cd07385">
    <property type="entry name" value="MPP_YkuE_C"/>
    <property type="match status" value="1"/>
</dbReference>
<dbReference type="InterPro" id="IPR004843">
    <property type="entry name" value="Calcineurin-like_PHP"/>
</dbReference>
<feature type="transmembrane region" description="Helical" evidence="1">
    <location>
        <begin position="21"/>
        <end position="46"/>
    </location>
</feature>
<feature type="transmembrane region" description="Helical" evidence="1">
    <location>
        <begin position="82"/>
        <end position="108"/>
    </location>
</feature>
<feature type="domain" description="Calcineurin-like phosphoesterase" evidence="2">
    <location>
        <begin position="156"/>
        <end position="327"/>
    </location>
</feature>
<keyword evidence="1" id="KW-0472">Membrane</keyword>
<keyword evidence="1" id="KW-1133">Transmembrane helix</keyword>
<feature type="transmembrane region" description="Helical" evidence="1">
    <location>
        <begin position="52"/>
        <end position="70"/>
    </location>
</feature>
<organism evidence="3">
    <name type="scientific">uncultured bacterium contig00039</name>
    <dbReference type="NCBI Taxonomy" id="1181527"/>
    <lineage>
        <taxon>Bacteria</taxon>
        <taxon>environmental samples</taxon>
    </lineage>
</organism>
<dbReference type="EC" id="3.1.-.-" evidence="3"/>
<dbReference type="EMBL" id="JQ844252">
    <property type="protein sequence ID" value="AGS53810.1"/>
    <property type="molecule type" value="Genomic_DNA"/>
</dbReference>
<name>A0A806KKV2_9BACT</name>
<dbReference type="Pfam" id="PF00149">
    <property type="entry name" value="Metallophos"/>
    <property type="match status" value="1"/>
</dbReference>
<keyword evidence="3" id="KW-0378">Hydrolase</keyword>
<protein>
    <submittedName>
        <fullName evidence="3">Phosphoesterase</fullName>
        <ecNumber evidence="3">3.1.-.-</ecNumber>
    </submittedName>
</protein>
<keyword evidence="1" id="KW-0812">Transmembrane</keyword>
<dbReference type="GO" id="GO:0016787">
    <property type="term" value="F:hydrolase activity"/>
    <property type="evidence" value="ECO:0007669"/>
    <property type="project" value="UniProtKB-KW"/>
</dbReference>
<dbReference type="AlphaFoldDB" id="A0A806KKV2"/>
<dbReference type="PANTHER" id="PTHR31302">
    <property type="entry name" value="TRANSMEMBRANE PROTEIN WITH METALLOPHOSPHOESTERASE DOMAIN-RELATED"/>
    <property type="match status" value="1"/>
</dbReference>
<proteinExistence type="predicted"/>
<evidence type="ECO:0000256" key="1">
    <source>
        <dbReference type="SAM" id="Phobius"/>
    </source>
</evidence>
<evidence type="ECO:0000259" key="2">
    <source>
        <dbReference type="Pfam" id="PF00149"/>
    </source>
</evidence>
<dbReference type="InterPro" id="IPR029052">
    <property type="entry name" value="Metallo-depent_PP-like"/>
</dbReference>
<reference evidence="3" key="1">
    <citation type="submission" date="2012-03" db="EMBL/GenBank/DDBJ databases">
        <title>Functional metagenomics reveals considerable lignocellulase gene clusters in the gut microbiome of a wood-feeding higher termite.</title>
        <authorList>
            <person name="Liu N."/>
        </authorList>
    </citation>
    <scope>NUCLEOTIDE SEQUENCE</scope>
</reference>
<sequence length="388" mass="43057">MTDNFFSIIIILMRWLFFSPLVFLVYGGICFYIGFRLLGFLCYFIPVKPAAFWIPFALLFCILVFGNFFGHNLLFLRKAGSYWIAVLMYMFLLLALSDFIKLLLLLFGKKIPNFNFYAAAGALFLCITLIIFGALHARSIKTVNYQLTLPGSGSNIRITLISDLHIGSTVGKTWIKRIADTVNKTQPDIVCITGDIFDGNLDVIKDLPGVITQLKSINAPLGVYACLGNHDIDRMSFGGAKTERIAEILESAGITLLWDEVYPIRENLFIAGRKDARPIGMNAGRKTPDELLADIEGTVIVLDHQPTQYPQLEKAGADLVLSGHTHKGQLFPANLFTRSIFKKAGAVHYGRWKGQNMQGIVTSGAAVWGPPLRVGTNSEAVVIDVKWE</sequence>
<dbReference type="InterPro" id="IPR051158">
    <property type="entry name" value="Metallophosphoesterase_sf"/>
</dbReference>
<dbReference type="Gene3D" id="3.60.21.10">
    <property type="match status" value="1"/>
</dbReference>